<comment type="caution">
    <text evidence="1">The sequence shown here is derived from an EMBL/GenBank/DDBJ whole genome shotgun (WGS) entry which is preliminary data.</text>
</comment>
<gene>
    <name evidence="1" type="ORF">FNV43_RR20838</name>
</gene>
<dbReference type="Proteomes" id="UP000796880">
    <property type="component" value="Unassembled WGS sequence"/>
</dbReference>
<dbReference type="EMBL" id="VOIH02000009">
    <property type="protein sequence ID" value="KAF3438082.1"/>
    <property type="molecule type" value="Genomic_DNA"/>
</dbReference>
<proteinExistence type="predicted"/>
<evidence type="ECO:0000313" key="2">
    <source>
        <dbReference type="Proteomes" id="UP000796880"/>
    </source>
</evidence>
<evidence type="ECO:0000313" key="1">
    <source>
        <dbReference type="EMBL" id="KAF3438082.1"/>
    </source>
</evidence>
<protein>
    <submittedName>
        <fullName evidence="1">Uncharacterized protein</fullName>
    </submittedName>
</protein>
<sequence length="95" mass="11041">MCGSKTSALDGRIQEPKPPRISRVLWWVKNLDKRIRWHCGSVIQSRGRWGDVADSFRDLAPLVIEFAFWLCVFVVDLNRFWEIINKSLPNNASIL</sequence>
<dbReference type="AlphaFoldDB" id="A0A8K0E799"/>
<accession>A0A8K0E799</accession>
<keyword evidence="2" id="KW-1185">Reference proteome</keyword>
<organism evidence="1 2">
    <name type="scientific">Rhamnella rubrinervis</name>
    <dbReference type="NCBI Taxonomy" id="2594499"/>
    <lineage>
        <taxon>Eukaryota</taxon>
        <taxon>Viridiplantae</taxon>
        <taxon>Streptophyta</taxon>
        <taxon>Embryophyta</taxon>
        <taxon>Tracheophyta</taxon>
        <taxon>Spermatophyta</taxon>
        <taxon>Magnoliopsida</taxon>
        <taxon>eudicotyledons</taxon>
        <taxon>Gunneridae</taxon>
        <taxon>Pentapetalae</taxon>
        <taxon>rosids</taxon>
        <taxon>fabids</taxon>
        <taxon>Rosales</taxon>
        <taxon>Rhamnaceae</taxon>
        <taxon>rhamnoid group</taxon>
        <taxon>Rhamneae</taxon>
        <taxon>Rhamnella</taxon>
    </lineage>
</organism>
<name>A0A8K0E799_9ROSA</name>
<reference evidence="1" key="1">
    <citation type="submission" date="2020-03" db="EMBL/GenBank/DDBJ databases">
        <title>A high-quality chromosome-level genome assembly of a woody plant with both climbing and erect habits, Rhamnella rubrinervis.</title>
        <authorList>
            <person name="Lu Z."/>
            <person name="Yang Y."/>
            <person name="Zhu X."/>
            <person name="Sun Y."/>
        </authorList>
    </citation>
    <scope>NUCLEOTIDE SEQUENCE</scope>
    <source>
        <strain evidence="1">BYM</strain>
        <tissue evidence="1">Leaf</tissue>
    </source>
</reference>